<dbReference type="Pfam" id="PF20700">
    <property type="entry name" value="Mutator"/>
    <property type="match status" value="1"/>
</dbReference>
<dbReference type="InterPro" id="IPR049012">
    <property type="entry name" value="Mutator_transp_dom"/>
</dbReference>
<evidence type="ECO:0000313" key="2">
    <source>
        <dbReference type="EMBL" id="KAK0159518.1"/>
    </source>
</evidence>
<keyword evidence="3" id="KW-1185">Reference proteome</keyword>
<organism evidence="2 3">
    <name type="scientific">Microctonus hyperodae</name>
    <name type="common">Parasitoid wasp</name>
    <dbReference type="NCBI Taxonomy" id="165561"/>
    <lineage>
        <taxon>Eukaryota</taxon>
        <taxon>Metazoa</taxon>
        <taxon>Ecdysozoa</taxon>
        <taxon>Arthropoda</taxon>
        <taxon>Hexapoda</taxon>
        <taxon>Insecta</taxon>
        <taxon>Pterygota</taxon>
        <taxon>Neoptera</taxon>
        <taxon>Endopterygota</taxon>
        <taxon>Hymenoptera</taxon>
        <taxon>Apocrita</taxon>
        <taxon>Ichneumonoidea</taxon>
        <taxon>Braconidae</taxon>
        <taxon>Euphorinae</taxon>
        <taxon>Microctonus</taxon>
    </lineage>
</organism>
<reference evidence="2" key="1">
    <citation type="journal article" date="2023" name="bioRxiv">
        <title>Scaffold-level genome assemblies of two parasitoid biocontrol wasps reveal the parthenogenesis mechanism and an associated novel virus.</title>
        <authorList>
            <person name="Inwood S."/>
            <person name="Skelly J."/>
            <person name="Guhlin J."/>
            <person name="Harrop T."/>
            <person name="Goldson S."/>
            <person name="Dearden P."/>
        </authorList>
    </citation>
    <scope>NUCLEOTIDE SEQUENCE</scope>
    <source>
        <strain evidence="2">Lincoln</strain>
        <tissue evidence="2">Whole body</tissue>
    </source>
</reference>
<gene>
    <name evidence="2" type="ORF">PV327_010994</name>
</gene>
<feature type="domain" description="Mutator-like transposase" evidence="1">
    <location>
        <begin position="58"/>
        <end position="211"/>
    </location>
</feature>
<dbReference type="AlphaFoldDB" id="A0AA39C7Y6"/>
<comment type="caution">
    <text evidence="2">The sequence shown here is derived from an EMBL/GenBank/DDBJ whole genome shotgun (WGS) entry which is preliminary data.</text>
</comment>
<accession>A0AA39C7Y6</accession>
<proteinExistence type="predicted"/>
<protein>
    <recommendedName>
        <fullName evidence="1">Mutator-like transposase domain-containing protein</fullName>
    </recommendedName>
</protein>
<name>A0AA39C7Y6_MICHY</name>
<dbReference type="EMBL" id="JAQQBR010001853">
    <property type="protein sequence ID" value="KAK0159518.1"/>
    <property type="molecule type" value="Genomic_DNA"/>
</dbReference>
<dbReference type="Proteomes" id="UP001168972">
    <property type="component" value="Unassembled WGS sequence"/>
</dbReference>
<evidence type="ECO:0000313" key="3">
    <source>
        <dbReference type="Proteomes" id="UP001168972"/>
    </source>
</evidence>
<sequence>MTRKKSDEVMAPRKKNGQFVKKSEAIRRIQARELISKINFKKAKKLDQKVKINVNNTGRRIVDTALLGKSMWCRGCEIPLSFSNVEKETQRGLASIFNIRCSKCSSIIEVASSETVQSGSGSTLFAVICKAASGCIDSGIGHEQLKVMLSAMNLPIIHHNTIKRAEAHIGPAFEEAAKASCIKAIAEERNLTLAAQRKYSKRIANATSNVDSNPTQSISDLRK</sequence>
<reference evidence="2" key="2">
    <citation type="submission" date="2023-03" db="EMBL/GenBank/DDBJ databases">
        <authorList>
            <person name="Inwood S.N."/>
            <person name="Skelly J.G."/>
            <person name="Guhlin J."/>
            <person name="Harrop T.W.R."/>
            <person name="Goldson S.G."/>
            <person name="Dearden P.K."/>
        </authorList>
    </citation>
    <scope>NUCLEOTIDE SEQUENCE</scope>
    <source>
        <strain evidence="2">Lincoln</strain>
        <tissue evidence="2">Whole body</tissue>
    </source>
</reference>
<evidence type="ECO:0000259" key="1">
    <source>
        <dbReference type="Pfam" id="PF20700"/>
    </source>
</evidence>